<evidence type="ECO:0000313" key="1">
    <source>
        <dbReference type="EMBL" id="ELP66163.1"/>
    </source>
</evidence>
<gene>
    <name evidence="1" type="ORF">STRTUCAR8_01696</name>
</gene>
<proteinExistence type="predicted"/>
<name>L7F3K5_STRT8</name>
<comment type="caution">
    <text evidence="1">The sequence shown here is derived from an EMBL/GenBank/DDBJ whole genome shotgun (WGS) entry which is preliminary data.</text>
</comment>
<organism evidence="1 2">
    <name type="scientific">Streptomyces turgidiscabies (strain Car8)</name>
    <dbReference type="NCBI Taxonomy" id="698760"/>
    <lineage>
        <taxon>Bacteria</taxon>
        <taxon>Bacillati</taxon>
        <taxon>Actinomycetota</taxon>
        <taxon>Actinomycetes</taxon>
        <taxon>Kitasatosporales</taxon>
        <taxon>Streptomycetaceae</taxon>
        <taxon>Streptomyces</taxon>
    </lineage>
</organism>
<dbReference type="RefSeq" id="WP_006379098.1">
    <property type="nucleotide sequence ID" value="NZ_AEJB01000361.1"/>
</dbReference>
<dbReference type="Proteomes" id="UP000010931">
    <property type="component" value="Unassembled WGS sequence"/>
</dbReference>
<sequence>MGRKLPVLAIGMDCDSYVDPDHMPHRAEDRSCHSHRRLMAARTVMTRTALIDPDSTPRQHLQGRP</sequence>
<reference evidence="1 2" key="1">
    <citation type="journal article" date="2011" name="Plasmid">
        <title>Streptomyces turgidiscabies Car8 contains a modular pathogenicity island that shares virulence genes with other actinobacterial plant pathogens.</title>
        <authorList>
            <person name="Huguet-Tapia J.C."/>
            <person name="Badger J.H."/>
            <person name="Loria R."/>
            <person name="Pettis G.S."/>
        </authorList>
    </citation>
    <scope>NUCLEOTIDE SEQUENCE [LARGE SCALE GENOMIC DNA]</scope>
    <source>
        <strain evidence="1 2">Car8</strain>
    </source>
</reference>
<dbReference type="GeneID" id="97407730"/>
<dbReference type="EMBL" id="AEJB01000361">
    <property type="protein sequence ID" value="ELP66163.1"/>
    <property type="molecule type" value="Genomic_DNA"/>
</dbReference>
<dbReference type="AlphaFoldDB" id="L7F3K5"/>
<dbReference type="PATRIC" id="fig|698760.3.peg.5233"/>
<accession>L7F3K5</accession>
<protein>
    <submittedName>
        <fullName evidence="1">Uncharacterized protein</fullName>
    </submittedName>
</protein>
<evidence type="ECO:0000313" key="2">
    <source>
        <dbReference type="Proteomes" id="UP000010931"/>
    </source>
</evidence>
<keyword evidence="2" id="KW-1185">Reference proteome</keyword>